<evidence type="ECO:0000313" key="2">
    <source>
        <dbReference type="Proteomes" id="UP000736672"/>
    </source>
</evidence>
<keyword evidence="2" id="KW-1185">Reference proteome</keyword>
<proteinExistence type="predicted"/>
<sequence>MLPILPHGPEIRADVPSFGRLCLWTIQEVCNGRTVDMLRTRKVTALCAHSHIFGSPAPPTSFGFRILSPDSYHEEGNHHVGCIGLPRSAIIPTWSHQAGHWPRVCHPVNFTTRMPGSLRQDLRSLGLLETRRAEPHSDIPTWLPEFSIANMQKSTQSWNSFDASRGLPAAVSIFSRRRKLKMLAIPIAKIVNRSVSLSPNTSYDGILTAFLQWRSVVIAEYGFWEPAHQSFCSLMLADSVFTPADFIARGWMREVYGTVNYLQEL</sequence>
<evidence type="ECO:0000313" key="1">
    <source>
        <dbReference type="EMBL" id="KAH7232002.1"/>
    </source>
</evidence>
<comment type="caution">
    <text evidence="1">The sequence shown here is derived from an EMBL/GenBank/DDBJ whole genome shotgun (WGS) entry which is preliminary data.</text>
</comment>
<reference evidence="1" key="1">
    <citation type="journal article" date="2021" name="Nat. Commun.">
        <title>Genetic determinants of endophytism in the Arabidopsis root mycobiome.</title>
        <authorList>
            <person name="Mesny F."/>
            <person name="Miyauchi S."/>
            <person name="Thiergart T."/>
            <person name="Pickel B."/>
            <person name="Atanasova L."/>
            <person name="Karlsson M."/>
            <person name="Huettel B."/>
            <person name="Barry K.W."/>
            <person name="Haridas S."/>
            <person name="Chen C."/>
            <person name="Bauer D."/>
            <person name="Andreopoulos W."/>
            <person name="Pangilinan J."/>
            <person name="LaButti K."/>
            <person name="Riley R."/>
            <person name="Lipzen A."/>
            <person name="Clum A."/>
            <person name="Drula E."/>
            <person name="Henrissat B."/>
            <person name="Kohler A."/>
            <person name="Grigoriev I.V."/>
            <person name="Martin F.M."/>
            <person name="Hacquard S."/>
        </authorList>
    </citation>
    <scope>NUCLEOTIDE SEQUENCE</scope>
    <source>
        <strain evidence="1">FSSC 5 MPI-SDFR-AT-0091</strain>
    </source>
</reference>
<dbReference type="EMBL" id="JAGTJS010000030">
    <property type="protein sequence ID" value="KAH7232002.1"/>
    <property type="molecule type" value="Genomic_DNA"/>
</dbReference>
<protein>
    <submittedName>
        <fullName evidence="1">Uncharacterized protein</fullName>
    </submittedName>
</protein>
<dbReference type="AlphaFoldDB" id="A0A9P9JNU3"/>
<dbReference type="Proteomes" id="UP000736672">
    <property type="component" value="Unassembled WGS sequence"/>
</dbReference>
<organism evidence="1 2">
    <name type="scientific">Fusarium solani</name>
    <name type="common">Filamentous fungus</name>
    <dbReference type="NCBI Taxonomy" id="169388"/>
    <lineage>
        <taxon>Eukaryota</taxon>
        <taxon>Fungi</taxon>
        <taxon>Dikarya</taxon>
        <taxon>Ascomycota</taxon>
        <taxon>Pezizomycotina</taxon>
        <taxon>Sordariomycetes</taxon>
        <taxon>Hypocreomycetidae</taxon>
        <taxon>Hypocreales</taxon>
        <taxon>Nectriaceae</taxon>
        <taxon>Fusarium</taxon>
        <taxon>Fusarium solani species complex</taxon>
    </lineage>
</organism>
<accession>A0A9P9JNU3</accession>
<dbReference type="OrthoDB" id="3548654at2759"/>
<gene>
    <name evidence="1" type="ORF">B0J15DRAFT_472410</name>
</gene>
<name>A0A9P9JNU3_FUSSL</name>